<protein>
    <submittedName>
        <fullName evidence="1">Uncharacterized protein</fullName>
    </submittedName>
</protein>
<accession>A0A2C6DDP3</accession>
<dbReference type="Proteomes" id="UP000224974">
    <property type="component" value="Unassembled WGS sequence"/>
</dbReference>
<keyword evidence="2" id="KW-1185">Reference proteome</keyword>
<dbReference type="AlphaFoldDB" id="A0A2C6DDP3"/>
<name>A0A2C6DDP3_9GAMM</name>
<evidence type="ECO:0000313" key="1">
    <source>
        <dbReference type="EMBL" id="PHI28418.1"/>
    </source>
</evidence>
<gene>
    <name evidence="1" type="ORF">CRN84_03290</name>
</gene>
<proteinExistence type="predicted"/>
<sequence length="75" mass="9052">MFKTIKNHFLLHIEPTRLIITNNVKRALINYPFVKLITQKNQIQTKAQKRLMLLIIIRFMLNISPERIQQRQLLL</sequence>
<dbReference type="EMBL" id="PDDX01000001">
    <property type="protein sequence ID" value="PHI28418.1"/>
    <property type="molecule type" value="Genomic_DNA"/>
</dbReference>
<comment type="caution">
    <text evidence="1">The sequence shown here is derived from an EMBL/GenBank/DDBJ whole genome shotgun (WGS) entry which is preliminary data.</text>
</comment>
<organism evidence="1 2">
    <name type="scientific">Budvicia aquatica</name>
    <dbReference type="NCBI Taxonomy" id="82979"/>
    <lineage>
        <taxon>Bacteria</taxon>
        <taxon>Pseudomonadati</taxon>
        <taxon>Pseudomonadota</taxon>
        <taxon>Gammaproteobacteria</taxon>
        <taxon>Enterobacterales</taxon>
        <taxon>Budviciaceae</taxon>
        <taxon>Budvicia</taxon>
    </lineage>
</organism>
<evidence type="ECO:0000313" key="2">
    <source>
        <dbReference type="Proteomes" id="UP000224974"/>
    </source>
</evidence>
<reference evidence="2" key="1">
    <citation type="submission" date="2017-09" db="EMBL/GenBank/DDBJ databases">
        <title>FDA dAtabase for Regulatory Grade micrObial Sequences (FDA-ARGOS): Supporting development and validation of Infectious Disease Dx tests.</title>
        <authorList>
            <person name="Minogue T."/>
            <person name="Wolcott M."/>
            <person name="Wasieloski L."/>
            <person name="Aguilar W."/>
            <person name="Moore D."/>
            <person name="Tallon L."/>
            <person name="Sadzewicz L."/>
            <person name="Ott S."/>
            <person name="Zhao X."/>
            <person name="Nagaraj S."/>
            <person name="Vavikolanu K."/>
            <person name="Aluvathingal J."/>
            <person name="Nadendla S."/>
            <person name="Sichtig H."/>
        </authorList>
    </citation>
    <scope>NUCLEOTIDE SEQUENCE [LARGE SCALE GENOMIC DNA]</scope>
    <source>
        <strain evidence="2">FDAARGOS_387</strain>
    </source>
</reference>